<dbReference type="InterPro" id="IPR003661">
    <property type="entry name" value="HisK_dim/P_dom"/>
</dbReference>
<dbReference type="SUPFAM" id="SSF47384">
    <property type="entry name" value="Homodimeric domain of signal transducing histidine kinase"/>
    <property type="match status" value="1"/>
</dbReference>
<evidence type="ECO:0000256" key="5">
    <source>
        <dbReference type="ARBA" id="ARBA00022553"/>
    </source>
</evidence>
<evidence type="ECO:0000256" key="11">
    <source>
        <dbReference type="ARBA" id="ARBA00023136"/>
    </source>
</evidence>
<dbReference type="InterPro" id="IPR011623">
    <property type="entry name" value="7TMR_DISM_rcpt_extracell_dom1"/>
</dbReference>
<feature type="domain" description="Histidine kinase" evidence="14">
    <location>
        <begin position="906"/>
        <end position="1003"/>
    </location>
</feature>
<feature type="transmembrane region" description="Helical" evidence="13">
    <location>
        <begin position="209"/>
        <end position="228"/>
    </location>
</feature>
<name>A0A177L3Q4_9BACI</name>
<evidence type="ECO:0000259" key="15">
    <source>
        <dbReference type="PROSITE" id="PS50110"/>
    </source>
</evidence>
<comment type="subcellular location">
    <subcellularLocation>
        <location evidence="2">Cell membrane</location>
    </subcellularLocation>
</comment>
<evidence type="ECO:0000256" key="9">
    <source>
        <dbReference type="ARBA" id="ARBA00022840"/>
    </source>
</evidence>
<dbReference type="PANTHER" id="PTHR43047">
    <property type="entry name" value="TWO-COMPONENT HISTIDINE PROTEIN KINASE"/>
    <property type="match status" value="1"/>
</dbReference>
<keyword evidence="7" id="KW-0547">Nucleotide-binding</keyword>
<dbReference type="PRINTS" id="PR00344">
    <property type="entry name" value="BCTRLSENSOR"/>
</dbReference>
<evidence type="ECO:0000256" key="1">
    <source>
        <dbReference type="ARBA" id="ARBA00000085"/>
    </source>
</evidence>
<dbReference type="Pfam" id="PF06580">
    <property type="entry name" value="His_kinase"/>
    <property type="match status" value="1"/>
</dbReference>
<feature type="transmembrane region" description="Helical" evidence="13">
    <location>
        <begin position="271"/>
        <end position="288"/>
    </location>
</feature>
<keyword evidence="8" id="KW-0418">Kinase</keyword>
<dbReference type="Gene3D" id="2.60.120.260">
    <property type="entry name" value="Galactose-binding domain-like"/>
    <property type="match status" value="1"/>
</dbReference>
<dbReference type="Pfam" id="PF00512">
    <property type="entry name" value="HisKA"/>
    <property type="match status" value="1"/>
</dbReference>
<dbReference type="CDD" id="cd00082">
    <property type="entry name" value="HisKA"/>
    <property type="match status" value="1"/>
</dbReference>
<dbReference type="SMART" id="SM00388">
    <property type="entry name" value="HisKA"/>
    <property type="match status" value="1"/>
</dbReference>
<dbReference type="FunFam" id="3.30.565.10:FF:000023">
    <property type="entry name" value="PAS domain-containing sensor histidine kinase"/>
    <property type="match status" value="1"/>
</dbReference>
<organism evidence="16 17">
    <name type="scientific">Domibacillus aminovorans</name>
    <dbReference type="NCBI Taxonomy" id="29332"/>
    <lineage>
        <taxon>Bacteria</taxon>
        <taxon>Bacillati</taxon>
        <taxon>Bacillota</taxon>
        <taxon>Bacilli</taxon>
        <taxon>Bacillales</taxon>
        <taxon>Bacillaceae</taxon>
        <taxon>Domibacillus</taxon>
    </lineage>
</organism>
<dbReference type="SUPFAM" id="SSF52172">
    <property type="entry name" value="CheY-like"/>
    <property type="match status" value="1"/>
</dbReference>
<feature type="domain" description="Response regulatory" evidence="15">
    <location>
        <begin position="678"/>
        <end position="794"/>
    </location>
</feature>
<evidence type="ECO:0000256" key="7">
    <source>
        <dbReference type="ARBA" id="ARBA00022741"/>
    </source>
</evidence>
<dbReference type="SUPFAM" id="SSF49785">
    <property type="entry name" value="Galactose-binding domain-like"/>
    <property type="match status" value="1"/>
</dbReference>
<dbReference type="InterPro" id="IPR011006">
    <property type="entry name" value="CheY-like_superfamily"/>
</dbReference>
<evidence type="ECO:0000256" key="13">
    <source>
        <dbReference type="SAM" id="Phobius"/>
    </source>
</evidence>
<dbReference type="SUPFAM" id="SSF55874">
    <property type="entry name" value="ATPase domain of HSP90 chaperone/DNA topoisomerase II/histidine kinase"/>
    <property type="match status" value="2"/>
</dbReference>
<feature type="transmembrane region" description="Helical" evidence="13">
    <location>
        <begin position="300"/>
        <end position="319"/>
    </location>
</feature>
<feature type="domain" description="Histidine kinase" evidence="14">
    <location>
        <begin position="433"/>
        <end position="648"/>
    </location>
</feature>
<dbReference type="InterPro" id="IPR005467">
    <property type="entry name" value="His_kinase_dom"/>
</dbReference>
<feature type="transmembrane region" description="Helical" evidence="13">
    <location>
        <begin position="325"/>
        <end position="346"/>
    </location>
</feature>
<dbReference type="AlphaFoldDB" id="A0A177L3Q4"/>
<keyword evidence="4" id="KW-1003">Cell membrane</keyword>
<sequence length="1006" mass="113575">MEKQKVWLVVLCFVMILTGFRFAWLYAYNHPDMPKAEKGVVDAAKTDLSERPVLLDGEWAFYPEQLVGPNDLSLKKAKWLRVPSDWREKIRNEHGDPYGYGTFHLRILTGQNERETYRIRFMGIDSASRVFVNGQMVKEVGRLGTNESSSNPKNAPFSVNAKAVDGRIDLVIHVSNFHFPRSGGISNAVYFGTREAVKQHEQITMSMQLIAFAVLFFHGIYLVILYILVFKKRNLLLFAAAVFCMSFSILIDDDQLIRFVVPDIGFETWLKLIYLLYSCASISSFYFLKSLVPDQFNKTFRVFQLFAAAYIGSLVVFSYQDFYRFGTVIFSLVMLVPTFLFPFLFYKMLSRKEPYAVYLIFTVIAVSSSTLWGVIKHFVSGMAVPYYPFDLLIGVICFALFWFKRFYHTAEEKTQLNEKLQRADKTKDDFLANTSHELRNPLHAMMNIAQSLLSNPLPEETKCQVQMMESVARKMSYTLQDLTDISALKEGHIHLTKQPVALYSLVEYVFDVLTFSKEGMPIDFDNQIPDAFPLVDADENRLVQILFNFIQNALKFTEKGTVSVSAHEQDGQAFISVQDTGIGMDKEIQKRVFQPYEQADSSIKSTGSGIGLGLSICAQLIELHGGTLSVSSSLGKGSIFTFSLPLSRKRGQTSIMEVKKERPAAFIPKPSVVKVTESILLIDDDPVNISILKRMLEQEGYAVTSCLNGEEALRRLYDKKWSLVISDVMMPRMSGYELTTRIREKFSISELPILLLTARGKIEDIQVGFQVGSNDYVLKPVEKAELMARVSALLQLKQSLQKQARTEAALLQAQMQPHFLYNTLNTIAALSEIDPDEMTKLLLEFGNYLQKSFERGNLQETVTIESELNLVQSYLYIEQQRFGERLSICLSVEDDSLHASVPPLSIQTLVENAVRHGMAARTSLLTISLLVSKTKDGIQVVIKDDGAGMDHEKIKTVLSGAERSGIGLYNTNKRLSQLYGRGLTIQSTRGSGTKVSFLLPIVQNGN</sequence>
<dbReference type="PROSITE" id="PS50109">
    <property type="entry name" value="HIS_KIN"/>
    <property type="match status" value="2"/>
</dbReference>
<feature type="transmembrane region" description="Helical" evidence="13">
    <location>
        <begin position="7"/>
        <end position="28"/>
    </location>
</feature>
<comment type="catalytic activity">
    <reaction evidence="1">
        <text>ATP + protein L-histidine = ADP + protein N-phospho-L-histidine.</text>
        <dbReference type="EC" id="2.7.13.3"/>
    </reaction>
</comment>
<proteinExistence type="predicted"/>
<evidence type="ECO:0000256" key="8">
    <source>
        <dbReference type="ARBA" id="ARBA00022777"/>
    </source>
</evidence>
<dbReference type="PROSITE" id="PS50110">
    <property type="entry name" value="RESPONSE_REGULATORY"/>
    <property type="match status" value="1"/>
</dbReference>
<dbReference type="GO" id="GO:0005886">
    <property type="term" value="C:plasma membrane"/>
    <property type="evidence" value="ECO:0007669"/>
    <property type="project" value="UniProtKB-SubCell"/>
</dbReference>
<dbReference type="GO" id="GO:0005524">
    <property type="term" value="F:ATP binding"/>
    <property type="evidence" value="ECO:0007669"/>
    <property type="project" value="UniProtKB-KW"/>
</dbReference>
<evidence type="ECO:0000313" key="17">
    <source>
        <dbReference type="Proteomes" id="UP000076935"/>
    </source>
</evidence>
<feature type="transmembrane region" description="Helical" evidence="13">
    <location>
        <begin position="235"/>
        <end position="251"/>
    </location>
</feature>
<dbReference type="RefSeq" id="WP_063966181.1">
    <property type="nucleotide sequence ID" value="NZ_JBCNAN010000010.1"/>
</dbReference>
<dbReference type="SMART" id="SM00448">
    <property type="entry name" value="REC"/>
    <property type="match status" value="1"/>
</dbReference>
<evidence type="ECO:0000256" key="2">
    <source>
        <dbReference type="ARBA" id="ARBA00004236"/>
    </source>
</evidence>
<dbReference type="Pfam" id="PF02518">
    <property type="entry name" value="HATPase_c"/>
    <property type="match status" value="2"/>
</dbReference>
<keyword evidence="17" id="KW-1185">Reference proteome</keyword>
<keyword evidence="13" id="KW-0812">Transmembrane</keyword>
<dbReference type="InterPro" id="IPR004358">
    <property type="entry name" value="Sig_transdc_His_kin-like_C"/>
</dbReference>
<comment type="caution">
    <text evidence="16">The sequence shown here is derived from an EMBL/GenBank/DDBJ whole genome shotgun (WGS) entry which is preliminary data.</text>
</comment>
<keyword evidence="9" id="KW-0067">ATP-binding</keyword>
<dbReference type="CDD" id="cd17574">
    <property type="entry name" value="REC_OmpR"/>
    <property type="match status" value="1"/>
</dbReference>
<dbReference type="EC" id="2.7.13.3" evidence="3"/>
<reference evidence="16 17" key="1">
    <citation type="submission" date="2016-01" db="EMBL/GenBank/DDBJ databases">
        <title>Investigation of taxonomic status of Bacillus aminovorans.</title>
        <authorList>
            <person name="Verma A."/>
            <person name="Pal Y."/>
            <person name="Krishnamurthi S."/>
        </authorList>
    </citation>
    <scope>NUCLEOTIDE SEQUENCE [LARGE SCALE GENOMIC DNA]</scope>
    <source>
        <strain evidence="16 17">DSM 1314</strain>
    </source>
</reference>
<dbReference type="InterPro" id="IPR010559">
    <property type="entry name" value="Sig_transdc_His_kin_internal"/>
</dbReference>
<dbReference type="InterPro" id="IPR036097">
    <property type="entry name" value="HisK_dim/P_sf"/>
</dbReference>
<evidence type="ECO:0000256" key="10">
    <source>
        <dbReference type="ARBA" id="ARBA00023012"/>
    </source>
</evidence>
<dbReference type="InterPro" id="IPR008979">
    <property type="entry name" value="Galactose-bd-like_sf"/>
</dbReference>
<gene>
    <name evidence="16" type="ORF">AWH49_16975</name>
</gene>
<keyword evidence="10" id="KW-0902">Two-component regulatory system</keyword>
<evidence type="ECO:0000256" key="12">
    <source>
        <dbReference type="PROSITE-ProRule" id="PRU00169"/>
    </source>
</evidence>
<feature type="transmembrane region" description="Helical" evidence="13">
    <location>
        <begin position="386"/>
        <end position="403"/>
    </location>
</feature>
<dbReference type="Pfam" id="PF00072">
    <property type="entry name" value="Response_reg"/>
    <property type="match status" value="1"/>
</dbReference>
<dbReference type="EMBL" id="LQWY01000042">
    <property type="protein sequence ID" value="OAH60308.1"/>
    <property type="molecule type" value="Genomic_DNA"/>
</dbReference>
<dbReference type="GO" id="GO:0000155">
    <property type="term" value="F:phosphorelay sensor kinase activity"/>
    <property type="evidence" value="ECO:0007669"/>
    <property type="project" value="InterPro"/>
</dbReference>
<evidence type="ECO:0000259" key="14">
    <source>
        <dbReference type="PROSITE" id="PS50109"/>
    </source>
</evidence>
<protein>
    <recommendedName>
        <fullName evidence="3">histidine kinase</fullName>
        <ecNumber evidence="3">2.7.13.3</ecNumber>
    </recommendedName>
</protein>
<feature type="modified residue" description="4-aspartylphosphate" evidence="12">
    <location>
        <position position="727"/>
    </location>
</feature>
<keyword evidence="6" id="KW-0808">Transferase</keyword>
<dbReference type="InterPro" id="IPR001789">
    <property type="entry name" value="Sig_transdc_resp-reg_receiver"/>
</dbReference>
<dbReference type="InterPro" id="IPR003594">
    <property type="entry name" value="HATPase_dom"/>
</dbReference>
<dbReference type="Gene3D" id="1.10.287.130">
    <property type="match status" value="1"/>
</dbReference>
<feature type="transmembrane region" description="Helical" evidence="13">
    <location>
        <begin position="355"/>
        <end position="374"/>
    </location>
</feature>
<accession>A0A177L3Q4</accession>
<evidence type="ECO:0000256" key="3">
    <source>
        <dbReference type="ARBA" id="ARBA00012438"/>
    </source>
</evidence>
<keyword evidence="5 12" id="KW-0597">Phosphoprotein</keyword>
<dbReference type="Gene3D" id="3.30.565.10">
    <property type="entry name" value="Histidine kinase-like ATPase, C-terminal domain"/>
    <property type="match status" value="2"/>
</dbReference>
<evidence type="ECO:0000256" key="6">
    <source>
        <dbReference type="ARBA" id="ARBA00022679"/>
    </source>
</evidence>
<keyword evidence="11 13" id="KW-0472">Membrane</keyword>
<dbReference type="CDD" id="cd16922">
    <property type="entry name" value="HATPase_EvgS-ArcB-TorS-like"/>
    <property type="match status" value="1"/>
</dbReference>
<keyword evidence="13" id="KW-1133">Transmembrane helix</keyword>
<dbReference type="SMART" id="SM00387">
    <property type="entry name" value="HATPase_c"/>
    <property type="match status" value="2"/>
</dbReference>
<dbReference type="Gene3D" id="3.40.50.2300">
    <property type="match status" value="1"/>
</dbReference>
<dbReference type="Pfam" id="PF07695">
    <property type="entry name" value="7TMR-DISM_7TM"/>
    <property type="match status" value="1"/>
</dbReference>
<evidence type="ECO:0000256" key="4">
    <source>
        <dbReference type="ARBA" id="ARBA00022475"/>
    </source>
</evidence>
<evidence type="ECO:0000313" key="16">
    <source>
        <dbReference type="EMBL" id="OAH60308.1"/>
    </source>
</evidence>
<dbReference type="Proteomes" id="UP000076935">
    <property type="component" value="Unassembled WGS sequence"/>
</dbReference>
<dbReference type="InterPro" id="IPR036890">
    <property type="entry name" value="HATPase_C_sf"/>
</dbReference>